<feature type="transmembrane region" description="Helical" evidence="1">
    <location>
        <begin position="31"/>
        <end position="47"/>
    </location>
</feature>
<name>A0A1H3EK77_9FIRM</name>
<keyword evidence="1" id="KW-0812">Transmembrane</keyword>
<proteinExistence type="predicted"/>
<evidence type="ECO:0000256" key="1">
    <source>
        <dbReference type="SAM" id="Phobius"/>
    </source>
</evidence>
<gene>
    <name evidence="2" type="ORF">SAMN05660923_02945</name>
</gene>
<dbReference type="InterPro" id="IPR010540">
    <property type="entry name" value="CmpB_TMEM229"/>
</dbReference>
<organism evidence="2 3">
    <name type="scientific">Tepidimicrobium xylanilyticum</name>
    <dbReference type="NCBI Taxonomy" id="1123352"/>
    <lineage>
        <taxon>Bacteria</taxon>
        <taxon>Bacillati</taxon>
        <taxon>Bacillota</taxon>
        <taxon>Tissierellia</taxon>
        <taxon>Tissierellales</taxon>
        <taxon>Tepidimicrobiaceae</taxon>
        <taxon>Tepidimicrobium</taxon>
    </lineage>
</organism>
<keyword evidence="1" id="KW-1133">Transmembrane helix</keyword>
<evidence type="ECO:0000313" key="2">
    <source>
        <dbReference type="EMBL" id="SDX79172.1"/>
    </source>
</evidence>
<feature type="transmembrane region" description="Helical" evidence="1">
    <location>
        <begin position="106"/>
        <end position="124"/>
    </location>
</feature>
<keyword evidence="3" id="KW-1185">Reference proteome</keyword>
<feature type="transmembrane region" description="Helical" evidence="1">
    <location>
        <begin position="7"/>
        <end position="25"/>
    </location>
</feature>
<accession>A0A1H3EK77</accession>
<dbReference type="Proteomes" id="UP000198828">
    <property type="component" value="Unassembled WGS sequence"/>
</dbReference>
<sequence>MRQLIKYSILFIIGGTLYYCIEILWRGYSYLAMFFLGGLCFISIGYINEQYFRFRKSLLLQQVIACLIITSLELLFGLIFNIRLGWDIWDYSIYKFNFMGQICLKYSILWFFLSLPAIFLYDYLKYWLFGEEKPKYKII</sequence>
<evidence type="ECO:0000313" key="3">
    <source>
        <dbReference type="Proteomes" id="UP000198828"/>
    </source>
</evidence>
<dbReference type="EMBL" id="FNNG01000020">
    <property type="protein sequence ID" value="SDX79172.1"/>
    <property type="molecule type" value="Genomic_DNA"/>
</dbReference>
<protein>
    <submittedName>
        <fullName evidence="2">Putative ABC-transporter type IV</fullName>
    </submittedName>
</protein>
<dbReference type="RefSeq" id="WP_093754974.1">
    <property type="nucleotide sequence ID" value="NZ_BSYN01000002.1"/>
</dbReference>
<reference evidence="2 3" key="1">
    <citation type="submission" date="2016-10" db="EMBL/GenBank/DDBJ databases">
        <authorList>
            <person name="de Groot N.N."/>
        </authorList>
    </citation>
    <scope>NUCLEOTIDE SEQUENCE [LARGE SCALE GENOMIC DNA]</scope>
    <source>
        <strain evidence="2 3">DSM 23310</strain>
    </source>
</reference>
<dbReference type="Pfam" id="PF06541">
    <property type="entry name" value="ABC_trans_CmpB"/>
    <property type="match status" value="1"/>
</dbReference>
<keyword evidence="1" id="KW-0472">Membrane</keyword>
<dbReference type="AlphaFoldDB" id="A0A1H3EK77"/>
<feature type="transmembrane region" description="Helical" evidence="1">
    <location>
        <begin position="59"/>
        <end position="86"/>
    </location>
</feature>
<dbReference type="OrthoDB" id="1752779at2"/>